<sequence>MTAPDQALGGRRRTLEDMDHNAELREFLRTRRARLSPQQAGVPATGGTRRVPGLRREELARLAGVSVDYYTRLEQGRHLNVSESVLDAVARALRLDGVERAYLFELSRSKPRPTRRRAPTRPQRVRPGLHRMLDALAGAAPAFVFGRRMDVLASNRLARALITDFDALPQRERNMARYMFLDETARELHVDWDSVAAETVAVLRLDAGRHPDDPQLAELVGELAVKSEKFRTWWADHNVRERPHGTRRYHHPVVGELVLSYESVTFPGDADQTMCVYTTEPGSPSEAALHLLATWTAPHPPVTGLRHDVQSHRT</sequence>
<dbReference type="SMART" id="SM00530">
    <property type="entry name" value="HTH_XRE"/>
    <property type="match status" value="1"/>
</dbReference>
<proteinExistence type="predicted"/>
<dbReference type="Proteomes" id="UP000199111">
    <property type="component" value="Unassembled WGS sequence"/>
</dbReference>
<reference evidence="3" key="1">
    <citation type="submission" date="2016-10" db="EMBL/GenBank/DDBJ databases">
        <authorList>
            <person name="Varghese N."/>
            <person name="Submissions S."/>
        </authorList>
    </citation>
    <scope>NUCLEOTIDE SEQUENCE [LARGE SCALE GENOMIC DNA]</scope>
    <source>
        <strain evidence="3">CGMCC 4.2126</strain>
    </source>
</reference>
<protein>
    <submittedName>
        <fullName evidence="2">Transcriptional regulator, contains XRE-family HTH domain</fullName>
    </submittedName>
</protein>
<evidence type="ECO:0000313" key="2">
    <source>
        <dbReference type="EMBL" id="SFI62087.1"/>
    </source>
</evidence>
<dbReference type="PANTHER" id="PTHR35010:SF2">
    <property type="entry name" value="BLL4672 PROTEIN"/>
    <property type="match status" value="1"/>
</dbReference>
<gene>
    <name evidence="2" type="ORF">SAMN05216275_10487</name>
</gene>
<dbReference type="GO" id="GO:0003677">
    <property type="term" value="F:DNA binding"/>
    <property type="evidence" value="ECO:0007669"/>
    <property type="project" value="InterPro"/>
</dbReference>
<dbReference type="InterPro" id="IPR001387">
    <property type="entry name" value="Cro/C1-type_HTH"/>
</dbReference>
<dbReference type="Pfam" id="PF13560">
    <property type="entry name" value="HTH_31"/>
    <property type="match status" value="1"/>
</dbReference>
<feature type="domain" description="HTH cro/C1-type" evidence="1">
    <location>
        <begin position="53"/>
        <end position="100"/>
    </location>
</feature>
<dbReference type="InterPro" id="IPR010982">
    <property type="entry name" value="Lambda_DNA-bd_dom_sf"/>
</dbReference>
<dbReference type="Gene3D" id="1.10.260.40">
    <property type="entry name" value="lambda repressor-like DNA-binding domains"/>
    <property type="match status" value="1"/>
</dbReference>
<dbReference type="PANTHER" id="PTHR35010">
    <property type="entry name" value="BLL4672 PROTEIN-RELATED"/>
    <property type="match status" value="1"/>
</dbReference>
<dbReference type="AlphaFoldDB" id="A0A1I3JPA5"/>
<dbReference type="CDD" id="cd00093">
    <property type="entry name" value="HTH_XRE"/>
    <property type="match status" value="1"/>
</dbReference>
<accession>A0A1I3JPA5</accession>
<evidence type="ECO:0000259" key="1">
    <source>
        <dbReference type="PROSITE" id="PS50943"/>
    </source>
</evidence>
<keyword evidence="3" id="KW-1185">Reference proteome</keyword>
<name>A0A1I3JPA5_9ACTN</name>
<dbReference type="Gene3D" id="3.30.450.180">
    <property type="match status" value="1"/>
</dbReference>
<dbReference type="SUPFAM" id="SSF47413">
    <property type="entry name" value="lambda repressor-like DNA-binding domains"/>
    <property type="match status" value="1"/>
</dbReference>
<organism evidence="2 3">
    <name type="scientific">Streptosporangium canum</name>
    <dbReference type="NCBI Taxonomy" id="324952"/>
    <lineage>
        <taxon>Bacteria</taxon>
        <taxon>Bacillati</taxon>
        <taxon>Actinomycetota</taxon>
        <taxon>Actinomycetes</taxon>
        <taxon>Streptosporangiales</taxon>
        <taxon>Streptosporangiaceae</taxon>
        <taxon>Streptosporangium</taxon>
    </lineage>
</organism>
<evidence type="ECO:0000313" key="3">
    <source>
        <dbReference type="Proteomes" id="UP000199111"/>
    </source>
</evidence>
<dbReference type="InterPro" id="IPR041413">
    <property type="entry name" value="MLTR_LBD"/>
</dbReference>
<dbReference type="Pfam" id="PF17765">
    <property type="entry name" value="MLTR_LBD"/>
    <property type="match status" value="1"/>
</dbReference>
<dbReference type="PROSITE" id="PS50943">
    <property type="entry name" value="HTH_CROC1"/>
    <property type="match status" value="1"/>
</dbReference>
<dbReference type="EMBL" id="FOQY01000004">
    <property type="protein sequence ID" value="SFI62087.1"/>
    <property type="molecule type" value="Genomic_DNA"/>
</dbReference>